<comment type="caution">
    <text evidence="5">The sequence shown here is derived from an EMBL/GenBank/DDBJ whole genome shotgun (WGS) entry which is preliminary data.</text>
</comment>
<dbReference type="PANTHER" id="PTHR33371:SF4">
    <property type="entry name" value="INTERMEMBRANE PHOSPHOLIPID TRANSPORT SYSTEM BINDING PROTEIN MLAD"/>
    <property type="match status" value="1"/>
</dbReference>
<feature type="domain" description="Mce/MlaD" evidence="3">
    <location>
        <begin position="42"/>
        <end position="114"/>
    </location>
</feature>
<dbReference type="InterPro" id="IPR003399">
    <property type="entry name" value="Mce/MlaD"/>
</dbReference>
<feature type="region of interest" description="Disordered" evidence="1">
    <location>
        <begin position="381"/>
        <end position="431"/>
    </location>
</feature>
<dbReference type="PANTHER" id="PTHR33371">
    <property type="entry name" value="INTERMEMBRANE PHOSPHOLIPID TRANSPORT SYSTEM BINDING PROTEIN MLAD-RELATED"/>
    <property type="match status" value="1"/>
</dbReference>
<dbReference type="RefSeq" id="WP_116023606.1">
    <property type="nucleotide sequence ID" value="NZ_QTTT01000001.1"/>
</dbReference>
<proteinExistence type="predicted"/>
<evidence type="ECO:0000259" key="3">
    <source>
        <dbReference type="Pfam" id="PF02470"/>
    </source>
</evidence>
<dbReference type="InterPro" id="IPR005693">
    <property type="entry name" value="Mce"/>
</dbReference>
<feature type="compositionally biased region" description="Gly residues" evidence="1">
    <location>
        <begin position="399"/>
        <end position="408"/>
    </location>
</feature>
<keyword evidence="2" id="KW-1133">Transmembrane helix</keyword>
<feature type="transmembrane region" description="Helical" evidence="2">
    <location>
        <begin position="12"/>
        <end position="34"/>
    </location>
</feature>
<dbReference type="Pfam" id="PF11887">
    <property type="entry name" value="Mce4_CUP1"/>
    <property type="match status" value="1"/>
</dbReference>
<dbReference type="EMBL" id="QTTT01000001">
    <property type="protein sequence ID" value="REE98107.1"/>
    <property type="molecule type" value="Genomic_DNA"/>
</dbReference>
<evidence type="ECO:0000256" key="1">
    <source>
        <dbReference type="SAM" id="MobiDB-lite"/>
    </source>
</evidence>
<dbReference type="NCBIfam" id="TIGR00996">
    <property type="entry name" value="Mtu_fam_mce"/>
    <property type="match status" value="1"/>
</dbReference>
<dbReference type="Pfam" id="PF02470">
    <property type="entry name" value="MlaD"/>
    <property type="match status" value="1"/>
</dbReference>
<accession>A0A3D9SR50</accession>
<dbReference type="GO" id="GO:0005576">
    <property type="term" value="C:extracellular region"/>
    <property type="evidence" value="ECO:0007669"/>
    <property type="project" value="TreeGrafter"/>
</dbReference>
<protein>
    <submittedName>
        <fullName evidence="5">Phospholipid/cholesterol/gamma-HCH transport system substrate-binding protein</fullName>
    </submittedName>
</protein>
<evidence type="ECO:0000256" key="2">
    <source>
        <dbReference type="SAM" id="Phobius"/>
    </source>
</evidence>
<reference evidence="5 6" key="1">
    <citation type="submission" date="2018-08" db="EMBL/GenBank/DDBJ databases">
        <title>Sequencing the genomes of 1000 actinobacteria strains.</title>
        <authorList>
            <person name="Klenk H.-P."/>
        </authorList>
    </citation>
    <scope>NUCLEOTIDE SEQUENCE [LARGE SCALE GENOMIC DNA]</scope>
    <source>
        <strain evidence="5 6">DSM 43927</strain>
    </source>
</reference>
<evidence type="ECO:0000313" key="6">
    <source>
        <dbReference type="Proteomes" id="UP000256661"/>
    </source>
</evidence>
<dbReference type="AlphaFoldDB" id="A0A3D9SR50"/>
<keyword evidence="6" id="KW-1185">Reference proteome</keyword>
<dbReference type="InterPro" id="IPR024516">
    <property type="entry name" value="Mce_C"/>
</dbReference>
<dbReference type="OrthoDB" id="4516955at2"/>
<gene>
    <name evidence="5" type="ORF">DFJ69_3591</name>
</gene>
<keyword evidence="2" id="KW-0472">Membrane</keyword>
<sequence length="431" mass="45993">MSRQVITVRNFASILRLGVAIGVVAALVAAGVVLTREPERHHLSAYFDRAVGLYPGADVRILGIPVGKVTEVTPKGDSVLVEMTYEARRKVPAGAKAMIVSQTLVSDRFVQLAPVYKGGPTLRDGVTLGTDRTEVPVEVDQVGGSLNDLSKALGPQGANRDQSLSRLLQVGADTLQGQGDDLRQTIADTSRMLSTLSEDRGDVAATIKNLKVITDAMVASDRQIRQFNEHLAGVSGQLAGEKEELSAALNTLGPTLRNVQRFIKDNRGGLSTNVRQLAQVTGVLVKQRKAFTEFLEQGPLFINNLARAYDPISGTIGTRANLSVNFSNLADWICSLTYSVGTPAKQCLNFLGPVNGLGKALSHLSLDLSWITALTTHYDPEPIPPDAYGPNDPRNPRTGGQGVTGGGRQNPDGDTQRRGGDFRSLLPGGGR</sequence>
<evidence type="ECO:0000259" key="4">
    <source>
        <dbReference type="Pfam" id="PF11887"/>
    </source>
</evidence>
<organism evidence="5 6">
    <name type="scientific">Thermomonospora umbrina</name>
    <dbReference type="NCBI Taxonomy" id="111806"/>
    <lineage>
        <taxon>Bacteria</taxon>
        <taxon>Bacillati</taxon>
        <taxon>Actinomycetota</taxon>
        <taxon>Actinomycetes</taxon>
        <taxon>Streptosporangiales</taxon>
        <taxon>Thermomonosporaceae</taxon>
        <taxon>Thermomonospora</taxon>
    </lineage>
</organism>
<dbReference type="Proteomes" id="UP000256661">
    <property type="component" value="Unassembled WGS sequence"/>
</dbReference>
<feature type="domain" description="Mammalian cell entry C-terminal" evidence="4">
    <location>
        <begin position="121"/>
        <end position="298"/>
    </location>
</feature>
<evidence type="ECO:0000313" key="5">
    <source>
        <dbReference type="EMBL" id="REE98107.1"/>
    </source>
</evidence>
<dbReference type="InterPro" id="IPR052336">
    <property type="entry name" value="MlaD_Phospholipid_Transporter"/>
</dbReference>
<keyword evidence="2" id="KW-0812">Transmembrane</keyword>
<name>A0A3D9SR50_9ACTN</name>